<keyword evidence="3" id="KW-1185">Reference proteome</keyword>
<dbReference type="InterPro" id="IPR036188">
    <property type="entry name" value="FAD/NAD-bd_sf"/>
</dbReference>
<dbReference type="OrthoDB" id="498204at2759"/>
<comment type="caution">
    <text evidence="2">The sequence shown here is derived from an EMBL/GenBank/DDBJ whole genome shotgun (WGS) entry which is preliminary data.</text>
</comment>
<dbReference type="AlphaFoldDB" id="A0A8T9BYT2"/>
<organism evidence="2 3">
    <name type="scientific">Lachnellula suecica</name>
    <dbReference type="NCBI Taxonomy" id="602035"/>
    <lineage>
        <taxon>Eukaryota</taxon>
        <taxon>Fungi</taxon>
        <taxon>Dikarya</taxon>
        <taxon>Ascomycota</taxon>
        <taxon>Pezizomycotina</taxon>
        <taxon>Leotiomycetes</taxon>
        <taxon>Helotiales</taxon>
        <taxon>Lachnaceae</taxon>
        <taxon>Lachnellula</taxon>
    </lineage>
</organism>
<dbReference type="Proteomes" id="UP000469558">
    <property type="component" value="Unassembled WGS sequence"/>
</dbReference>
<dbReference type="InterPro" id="IPR006076">
    <property type="entry name" value="FAD-dep_OxRdtase"/>
</dbReference>
<dbReference type="PANTHER" id="PTHR13847:SF185">
    <property type="entry name" value="FAD DEPENDENT OXIDOREDUCTASE SUPERFAMILY (AFU_ORTHOLOGUE AFUA_3G02360)"/>
    <property type="match status" value="1"/>
</dbReference>
<accession>A0A8T9BYT2</accession>
<protein>
    <submittedName>
        <fullName evidence="2">Putative oxidoreductase</fullName>
    </submittedName>
</protein>
<dbReference type="GO" id="GO:0005770">
    <property type="term" value="C:late endosome"/>
    <property type="evidence" value="ECO:0007669"/>
    <property type="project" value="TreeGrafter"/>
</dbReference>
<dbReference type="GO" id="GO:0042147">
    <property type="term" value="P:retrograde transport, endosome to Golgi"/>
    <property type="evidence" value="ECO:0007669"/>
    <property type="project" value="TreeGrafter"/>
</dbReference>
<evidence type="ECO:0000313" key="3">
    <source>
        <dbReference type="Proteomes" id="UP000469558"/>
    </source>
</evidence>
<feature type="domain" description="FAD dependent oxidoreductase" evidence="1">
    <location>
        <begin position="6"/>
        <end position="395"/>
    </location>
</feature>
<dbReference type="Gene3D" id="3.50.50.60">
    <property type="entry name" value="FAD/NAD(P)-binding domain"/>
    <property type="match status" value="1"/>
</dbReference>
<dbReference type="Gene3D" id="3.30.9.10">
    <property type="entry name" value="D-Amino Acid Oxidase, subunit A, domain 2"/>
    <property type="match status" value="1"/>
</dbReference>
<name>A0A8T9BYT2_9HELO</name>
<evidence type="ECO:0000313" key="2">
    <source>
        <dbReference type="EMBL" id="TVY71480.1"/>
    </source>
</evidence>
<dbReference type="GO" id="GO:0005829">
    <property type="term" value="C:cytosol"/>
    <property type="evidence" value="ECO:0007669"/>
    <property type="project" value="GOC"/>
</dbReference>
<dbReference type="PANTHER" id="PTHR13847">
    <property type="entry name" value="SARCOSINE DEHYDROGENASE-RELATED"/>
    <property type="match status" value="1"/>
</dbReference>
<dbReference type="Pfam" id="PF01266">
    <property type="entry name" value="DAO"/>
    <property type="match status" value="1"/>
</dbReference>
<proteinExistence type="predicted"/>
<reference evidence="2 3" key="1">
    <citation type="submission" date="2018-05" db="EMBL/GenBank/DDBJ databases">
        <title>Genome sequencing and assembly of the regulated plant pathogen Lachnellula willkommii and related sister species for the development of diagnostic species identification markers.</title>
        <authorList>
            <person name="Giroux E."/>
            <person name="Bilodeau G."/>
        </authorList>
    </citation>
    <scope>NUCLEOTIDE SEQUENCE [LARGE SCALE GENOMIC DNA]</scope>
    <source>
        <strain evidence="2 3">CBS 268.59</strain>
    </source>
</reference>
<sequence length="402" mass="43022">MAQSTAILGAGIIGVATAYYLSETSPASSIHLIEPSPELFASASGFAAGFLAADWFSPPVAALGKLSFEEHKRLADEYGGREKWGYSRSTGLSYTAGKRRGGPRGDDWLRHGASRADAIVGSSEFTDGAAQRLRPEWLARADGDDVEVISEEGSTAQVWVSAASSSPPESSHKKCLERGVQLHHPSRAVSTDKDVRDELSSLRIINTETNAVTDIPCQKILISAGAWSPHVFSTLFPDSRTKLPISSLAGHSLVVRSPQWSMEHEEKGCHAIFISEGGGYSPEVFSRIGGEIYIAGLNDPSLDLPELATESKIDGDAVERLMKTVHNILGTHEKPGDMAVIRKGLCFRPVTKSGTPILAQVPDERLGNLTTRTAGEGGVWLAAGHGPWGISLSLGLERSCRR</sequence>
<gene>
    <name evidence="2" type="ORF">LSUE1_G006238</name>
</gene>
<evidence type="ECO:0000259" key="1">
    <source>
        <dbReference type="Pfam" id="PF01266"/>
    </source>
</evidence>
<dbReference type="EMBL" id="QGMK01001212">
    <property type="protein sequence ID" value="TVY71480.1"/>
    <property type="molecule type" value="Genomic_DNA"/>
</dbReference>
<dbReference type="SUPFAM" id="SSF51971">
    <property type="entry name" value="Nucleotide-binding domain"/>
    <property type="match status" value="1"/>
</dbReference>